<proteinExistence type="predicted"/>
<dbReference type="PANTHER" id="PTHR38033:SF1">
    <property type="entry name" value="DOTU FAMILY TYPE IV_VI SECRETION SYSTEM PROTEIN"/>
    <property type="match status" value="1"/>
</dbReference>
<dbReference type="Gene3D" id="1.25.40.590">
    <property type="entry name" value="Type IV / VI secretion system, DotU"/>
    <property type="match status" value="1"/>
</dbReference>
<protein>
    <submittedName>
        <fullName evidence="3">Putative membrane protein</fullName>
    </submittedName>
</protein>
<dbReference type="EMBL" id="AP018823">
    <property type="protein sequence ID" value="BBF86438.1"/>
    <property type="molecule type" value="Genomic_DNA"/>
</dbReference>
<accession>A0A3G9GF12</accession>
<reference evidence="3 4" key="2">
    <citation type="journal article" date="2017" name="Genome Announc.">
        <title>Draft genome sequence of Aquitalea magnusonii strain H3, a plant growth-promoting bacterium of duckweed Lemna minor.</title>
        <authorList>
            <person name="Ishizawa H."/>
            <person name="Kuroda M."/>
            <person name="Ike M."/>
        </authorList>
    </citation>
    <scope>NUCLEOTIDE SEQUENCE [LARGE SCALE GENOMIC DNA]</scope>
    <source>
        <strain evidence="3 4">H3</strain>
    </source>
</reference>
<dbReference type="KEGG" id="amah:DLM_2837"/>
<evidence type="ECO:0000259" key="2">
    <source>
        <dbReference type="Pfam" id="PF09850"/>
    </source>
</evidence>
<dbReference type="STRING" id="332411.VI06_07610"/>
<keyword evidence="1" id="KW-1133">Transmembrane helix</keyword>
<keyword evidence="1" id="KW-0472">Membrane</keyword>
<evidence type="ECO:0000313" key="4">
    <source>
        <dbReference type="Proteomes" id="UP000198290"/>
    </source>
</evidence>
<dbReference type="PANTHER" id="PTHR38033">
    <property type="entry name" value="MEMBRANE PROTEIN-RELATED"/>
    <property type="match status" value="1"/>
</dbReference>
<name>A0A3G9GF12_9NEIS</name>
<dbReference type="InterPro" id="IPR017732">
    <property type="entry name" value="T4/T6SS_DotU"/>
</dbReference>
<evidence type="ECO:0000256" key="1">
    <source>
        <dbReference type="SAM" id="Phobius"/>
    </source>
</evidence>
<keyword evidence="1" id="KW-0812">Transmembrane</keyword>
<dbReference type="InterPro" id="IPR038522">
    <property type="entry name" value="T4/T6SS_DotU_sf"/>
</dbReference>
<sequence>MRDVSLIVTRLQQQAAPVAGSDLNHHCDQLLDQLEQALEQAGTPSREREQMIYACCCLLDETALRHLPDAARAQWQANPLQVRRFASLQGGEQIYEQIRSELARPQPSYWLLACWQLVLALGFEGKYSQGDAAQRQQWRQQLDKVINALPPAQTATAPRRPVWHWRSFSPWLWAALSCLLLSLLYLLLQGWLHHALRQLGG</sequence>
<gene>
    <name evidence="3" type="ORF">DLM_2837</name>
</gene>
<organism evidence="3 4">
    <name type="scientific">Aquitalea magnusonii</name>
    <dbReference type="NCBI Taxonomy" id="332411"/>
    <lineage>
        <taxon>Bacteria</taxon>
        <taxon>Pseudomonadati</taxon>
        <taxon>Pseudomonadota</taxon>
        <taxon>Betaproteobacteria</taxon>
        <taxon>Neisseriales</taxon>
        <taxon>Chromobacteriaceae</taxon>
        <taxon>Aquitalea</taxon>
    </lineage>
</organism>
<feature type="domain" description="Type IV / VI secretion system DotU" evidence="2">
    <location>
        <begin position="2"/>
        <end position="189"/>
    </location>
</feature>
<feature type="transmembrane region" description="Helical" evidence="1">
    <location>
        <begin position="171"/>
        <end position="188"/>
    </location>
</feature>
<dbReference type="AlphaFoldDB" id="A0A3G9GF12"/>
<reference evidence="4" key="3">
    <citation type="journal article" date="2017" name="Plant Physiol. Biochem.">
        <title>Differential oxidative and antioxidative response of duckweed Lemna minor toward plant growth promoting/inhibiting bacteria.</title>
        <authorList>
            <person name="Ishizawa H."/>
            <person name="Kuroda M."/>
            <person name="Morikawa M."/>
            <person name="Ike M."/>
        </authorList>
    </citation>
    <scope>NUCLEOTIDE SEQUENCE [LARGE SCALE GENOMIC DNA]</scope>
    <source>
        <strain evidence="4">H3</strain>
    </source>
</reference>
<keyword evidence="4" id="KW-1185">Reference proteome</keyword>
<dbReference type="NCBIfam" id="TIGR03349">
    <property type="entry name" value="IV_VI_DotU"/>
    <property type="match status" value="1"/>
</dbReference>
<evidence type="ECO:0000313" key="3">
    <source>
        <dbReference type="EMBL" id="BBF86438.1"/>
    </source>
</evidence>
<dbReference type="Proteomes" id="UP000198290">
    <property type="component" value="Chromosome"/>
</dbReference>
<dbReference type="Pfam" id="PF09850">
    <property type="entry name" value="DotU"/>
    <property type="match status" value="1"/>
</dbReference>
<reference evidence="4" key="1">
    <citation type="journal article" date="2017" name="Biotechnol. Biofuels">
        <title>Evaluation of environmental bacterial communities as a factor affecting the growth of duckweed Lemna minor.</title>
        <authorList>
            <person name="Ishizawa H."/>
            <person name="Kuroda M."/>
            <person name="Morikawa M."/>
            <person name="Ike M."/>
        </authorList>
    </citation>
    <scope>NUCLEOTIDE SEQUENCE [LARGE SCALE GENOMIC DNA]</scope>
    <source>
        <strain evidence="4">H3</strain>
    </source>
</reference>